<accession>A0A2U1ST64</accession>
<protein>
    <submittedName>
        <fullName evidence="2">Uncharacterized protein</fullName>
    </submittedName>
</protein>
<proteinExistence type="predicted"/>
<sequence>MIEQRFIAGVNVVDIGDVRVSRGLSRRPFSLCHHRRLAYDEKERRVWCQDCETDVEPFDAFRLLVEQMHRATAELERQATELNEAMAFQARQIATKKLDKAWRSRTMVPACPHCNNGLFPEHFKDGLAMLGRDYAEARLKNRKP</sequence>
<feature type="coiled-coil region" evidence="1">
    <location>
        <begin position="65"/>
        <end position="92"/>
    </location>
</feature>
<comment type="caution">
    <text evidence="2">The sequence shown here is derived from an EMBL/GenBank/DDBJ whole genome shotgun (WGS) entry which is preliminary data.</text>
</comment>
<dbReference type="AlphaFoldDB" id="A0A2U1ST64"/>
<name>A0A2U1ST64_METSR</name>
<evidence type="ECO:0000256" key="1">
    <source>
        <dbReference type="SAM" id="Coils"/>
    </source>
</evidence>
<keyword evidence="1" id="KW-0175">Coiled coil</keyword>
<dbReference type="OrthoDB" id="8689083at2"/>
<evidence type="ECO:0000313" key="2">
    <source>
        <dbReference type="EMBL" id="PWB94799.1"/>
    </source>
</evidence>
<keyword evidence="3" id="KW-1185">Reference proteome</keyword>
<evidence type="ECO:0000313" key="3">
    <source>
        <dbReference type="Proteomes" id="UP000245137"/>
    </source>
</evidence>
<dbReference type="EMBL" id="PUIV01000006">
    <property type="protein sequence ID" value="PWB94799.1"/>
    <property type="molecule type" value="Genomic_DNA"/>
</dbReference>
<reference evidence="2 3" key="1">
    <citation type="journal article" date="2018" name="Appl. Microbiol. Biotechnol.">
        <title>Co-cultivation of the strictly anaerobic methanogen Methanosarcina barkeri with aerobic methanotrophs in an oxygen-limited membrane bioreactor.</title>
        <authorList>
            <person name="In 't Zandt M.H."/>
            <person name="van den Bosch T.J.M."/>
            <person name="Rijkers R."/>
            <person name="van Kessel M.A.H.J."/>
            <person name="Jetten M.S.M."/>
            <person name="Welte C.U."/>
        </authorList>
    </citation>
    <scope>NUCLEOTIDE SEQUENCE [LARGE SCALE GENOMIC DNA]</scope>
    <source>
        <strain evidence="2 3">DSM 17706</strain>
    </source>
</reference>
<dbReference type="Proteomes" id="UP000245137">
    <property type="component" value="Unassembled WGS sequence"/>
</dbReference>
<gene>
    <name evidence="2" type="ORF">C5689_06125</name>
</gene>
<organism evidence="2 3">
    <name type="scientific">Methylosinus sporium</name>
    <dbReference type="NCBI Taxonomy" id="428"/>
    <lineage>
        <taxon>Bacteria</taxon>
        <taxon>Pseudomonadati</taxon>
        <taxon>Pseudomonadota</taxon>
        <taxon>Alphaproteobacteria</taxon>
        <taxon>Hyphomicrobiales</taxon>
        <taxon>Methylocystaceae</taxon>
        <taxon>Methylosinus</taxon>
    </lineage>
</organism>